<dbReference type="Gene3D" id="3.30.565.10">
    <property type="entry name" value="Histidine kinase-like ATPase, C-terminal domain"/>
    <property type="match status" value="1"/>
</dbReference>
<feature type="region of interest" description="Disordered" evidence="3">
    <location>
        <begin position="948"/>
        <end position="968"/>
    </location>
</feature>
<dbReference type="Pfam" id="PF02518">
    <property type="entry name" value="HATPase_c"/>
    <property type="match status" value="1"/>
</dbReference>
<dbReference type="SUPFAM" id="SSF52172">
    <property type="entry name" value="CheY-like"/>
    <property type="match status" value="1"/>
</dbReference>
<evidence type="ECO:0000313" key="7">
    <source>
        <dbReference type="Proteomes" id="UP000578531"/>
    </source>
</evidence>
<name>A0A8H6G5N5_9LECA</name>
<feature type="compositionally biased region" description="Basic and acidic residues" evidence="3">
    <location>
        <begin position="335"/>
        <end position="351"/>
    </location>
</feature>
<proteinExistence type="predicted"/>
<feature type="compositionally biased region" description="Polar residues" evidence="3">
    <location>
        <begin position="300"/>
        <end position="310"/>
    </location>
</feature>
<keyword evidence="7" id="KW-1185">Reference proteome</keyword>
<dbReference type="RefSeq" id="XP_037170089.1">
    <property type="nucleotide sequence ID" value="XM_037302582.1"/>
</dbReference>
<evidence type="ECO:0000313" key="6">
    <source>
        <dbReference type="EMBL" id="KAF6240841.1"/>
    </source>
</evidence>
<dbReference type="CDD" id="cd00082">
    <property type="entry name" value="HisKA"/>
    <property type="match status" value="1"/>
</dbReference>
<dbReference type="InterPro" id="IPR029016">
    <property type="entry name" value="GAF-like_dom_sf"/>
</dbReference>
<dbReference type="SUPFAM" id="SSF47384">
    <property type="entry name" value="Homodimeric domain of signal transducing histidine kinase"/>
    <property type="match status" value="1"/>
</dbReference>
<evidence type="ECO:0000259" key="5">
    <source>
        <dbReference type="PROSITE" id="PS50110"/>
    </source>
</evidence>
<dbReference type="Gene3D" id="1.10.287.130">
    <property type="match status" value="1"/>
</dbReference>
<reference evidence="6 7" key="1">
    <citation type="journal article" date="2020" name="Genomics">
        <title>Complete, high-quality genomes from long-read metagenomic sequencing of two wolf lichen thalli reveals enigmatic genome architecture.</title>
        <authorList>
            <person name="McKenzie S.K."/>
            <person name="Walston R.F."/>
            <person name="Allen J.L."/>
        </authorList>
    </citation>
    <scope>NUCLEOTIDE SEQUENCE [LARGE SCALE GENOMIC DNA]</scope>
    <source>
        <strain evidence="6">WasteWater2</strain>
    </source>
</reference>
<keyword evidence="1 2" id="KW-0597">Phosphoprotein</keyword>
<feature type="domain" description="Response regulatory" evidence="5">
    <location>
        <begin position="1015"/>
        <end position="1154"/>
    </location>
</feature>
<feature type="compositionally biased region" description="Basic and acidic residues" evidence="3">
    <location>
        <begin position="214"/>
        <end position="249"/>
    </location>
</feature>
<dbReference type="GeneID" id="59282312"/>
<evidence type="ECO:0000256" key="2">
    <source>
        <dbReference type="PROSITE-ProRule" id="PRU00169"/>
    </source>
</evidence>
<feature type="region of interest" description="Disordered" evidence="3">
    <location>
        <begin position="1088"/>
        <end position="1107"/>
    </location>
</feature>
<dbReference type="InterPro" id="IPR050956">
    <property type="entry name" value="2C_system_His_kinase"/>
</dbReference>
<dbReference type="Gene3D" id="3.40.50.2300">
    <property type="match status" value="1"/>
</dbReference>
<dbReference type="AlphaFoldDB" id="A0A8H6G5N5"/>
<dbReference type="InterPro" id="IPR001789">
    <property type="entry name" value="Sig_transdc_resp-reg_receiver"/>
</dbReference>
<gene>
    <name evidence="6" type="ORF">HO173_000633</name>
</gene>
<evidence type="ECO:0000256" key="3">
    <source>
        <dbReference type="SAM" id="MobiDB-lite"/>
    </source>
</evidence>
<dbReference type="InterPro" id="IPR003594">
    <property type="entry name" value="HATPase_dom"/>
</dbReference>
<feature type="domain" description="Histidine kinase" evidence="4">
    <location>
        <begin position="516"/>
        <end position="780"/>
    </location>
</feature>
<dbReference type="GO" id="GO:0000155">
    <property type="term" value="F:phosphorelay sensor kinase activity"/>
    <property type="evidence" value="ECO:0007669"/>
    <property type="project" value="InterPro"/>
</dbReference>
<dbReference type="Gene3D" id="3.30.450.40">
    <property type="match status" value="1"/>
</dbReference>
<accession>A0A8H6G5N5</accession>
<dbReference type="SMART" id="SM00387">
    <property type="entry name" value="HATPase_c"/>
    <property type="match status" value="1"/>
</dbReference>
<dbReference type="OrthoDB" id="303614at2759"/>
<feature type="modified residue" description="4-aspartylphosphate" evidence="2">
    <location>
        <position position="1067"/>
    </location>
</feature>
<dbReference type="Pfam" id="PF00512">
    <property type="entry name" value="HisKA"/>
    <property type="match status" value="1"/>
</dbReference>
<protein>
    <submittedName>
        <fullName evidence="6">Uncharacterized protein</fullName>
    </submittedName>
</protein>
<evidence type="ECO:0000256" key="1">
    <source>
        <dbReference type="ARBA" id="ARBA00022553"/>
    </source>
</evidence>
<dbReference type="EMBL" id="JACCJC010000002">
    <property type="protein sequence ID" value="KAF6240841.1"/>
    <property type="molecule type" value="Genomic_DNA"/>
</dbReference>
<dbReference type="Pfam" id="PF00072">
    <property type="entry name" value="Response_reg"/>
    <property type="match status" value="1"/>
</dbReference>
<dbReference type="SUPFAM" id="SSF55874">
    <property type="entry name" value="ATPase domain of HSP90 chaperone/DNA topoisomerase II/histidine kinase"/>
    <property type="match status" value="1"/>
</dbReference>
<dbReference type="SMART" id="SM00388">
    <property type="entry name" value="HisKA"/>
    <property type="match status" value="1"/>
</dbReference>
<dbReference type="PRINTS" id="PR00344">
    <property type="entry name" value="BCTRLSENSOR"/>
</dbReference>
<dbReference type="CDD" id="cd17546">
    <property type="entry name" value="REC_hyHK_CKI1_RcsC-like"/>
    <property type="match status" value="1"/>
</dbReference>
<evidence type="ECO:0000259" key="4">
    <source>
        <dbReference type="PROSITE" id="PS50109"/>
    </source>
</evidence>
<dbReference type="InterPro" id="IPR004358">
    <property type="entry name" value="Sig_transdc_His_kin-like_C"/>
</dbReference>
<comment type="caution">
    <text evidence="6">The sequence shown here is derived from an EMBL/GenBank/DDBJ whole genome shotgun (WGS) entry which is preliminary data.</text>
</comment>
<organism evidence="6 7">
    <name type="scientific">Letharia columbiana</name>
    <dbReference type="NCBI Taxonomy" id="112416"/>
    <lineage>
        <taxon>Eukaryota</taxon>
        <taxon>Fungi</taxon>
        <taxon>Dikarya</taxon>
        <taxon>Ascomycota</taxon>
        <taxon>Pezizomycotina</taxon>
        <taxon>Lecanoromycetes</taxon>
        <taxon>OSLEUM clade</taxon>
        <taxon>Lecanoromycetidae</taxon>
        <taxon>Lecanorales</taxon>
        <taxon>Lecanorineae</taxon>
        <taxon>Parmeliaceae</taxon>
        <taxon>Letharia</taxon>
    </lineage>
</organism>
<dbReference type="InterPro" id="IPR036097">
    <property type="entry name" value="HisK_dim/P_sf"/>
</dbReference>
<dbReference type="FunFam" id="1.10.287.130:FF:000023">
    <property type="entry name" value="Sensor histidine kinase/response regulator, putative"/>
    <property type="match status" value="1"/>
</dbReference>
<dbReference type="InterPro" id="IPR036890">
    <property type="entry name" value="HATPase_C_sf"/>
</dbReference>
<dbReference type="InterPro" id="IPR005467">
    <property type="entry name" value="His_kinase_dom"/>
</dbReference>
<dbReference type="Proteomes" id="UP000578531">
    <property type="component" value="Unassembled WGS sequence"/>
</dbReference>
<feature type="compositionally biased region" description="Basic and acidic residues" evidence="3">
    <location>
        <begin position="312"/>
        <end position="326"/>
    </location>
</feature>
<dbReference type="SUPFAM" id="SSF55781">
    <property type="entry name" value="GAF domain-like"/>
    <property type="match status" value="1"/>
</dbReference>
<dbReference type="PROSITE" id="PS50110">
    <property type="entry name" value="RESPONSE_REGULATORY"/>
    <property type="match status" value="1"/>
</dbReference>
<dbReference type="PANTHER" id="PTHR43719">
    <property type="entry name" value="TWO-COMPONENT HISTIDINE KINASE"/>
    <property type="match status" value="1"/>
</dbReference>
<feature type="region of interest" description="Disordered" evidence="3">
    <location>
        <begin position="214"/>
        <end position="259"/>
    </location>
</feature>
<dbReference type="PROSITE" id="PS50109">
    <property type="entry name" value="HIS_KIN"/>
    <property type="match status" value="1"/>
</dbReference>
<dbReference type="PANTHER" id="PTHR43719:SF72">
    <property type="entry name" value="HISTIDINE KINASE_RESPONSE REGULATOR, PUTATIVE (AFU_ORTHOLOGUE AFUA_8G06140)-RELATED"/>
    <property type="match status" value="1"/>
</dbReference>
<feature type="region of interest" description="Disordered" evidence="3">
    <location>
        <begin position="294"/>
        <end position="351"/>
    </location>
</feature>
<dbReference type="InterPro" id="IPR011006">
    <property type="entry name" value="CheY-like_superfamily"/>
</dbReference>
<dbReference type="InterPro" id="IPR003661">
    <property type="entry name" value="HisK_dim/P_dom"/>
</dbReference>
<dbReference type="SMART" id="SM00448">
    <property type="entry name" value="REC"/>
    <property type="match status" value="1"/>
</dbReference>
<feature type="region of interest" description="Disordered" evidence="3">
    <location>
        <begin position="781"/>
        <end position="800"/>
    </location>
</feature>
<sequence>MPLVGGPTQSQRSQELRKFFAPSKGSHAPNSGFNVSLQNDDALVSFAETAAWRLGAKRAMVSLIDGETQYFLAGAELDGKNVNGHADWFGCSEVSMRESICQYTVAADDSTSEYPCLVVEDLLEDERFCHLPFVNGSVAAYRFYAGTPIATSRGVKIGSFFLLDINPRPEGLNMEQRRVMRQSAASVMKHLEMHREAAERRRVSLMSHGIARFLESKSRDGDDEPKTRASSDTEHVLNGKGRVQEDSERPAAQTKDPVKRTLESAAIILRESLEIESGGVMFLDTAVGFSEAGYTDAYSDPNTSIAQSTEAADGKDDGSVFRHNRELPQAAHSSSDPEPHEGRIRSSDDRNPAAEIMAMSTSTEHQPAQPAKNVLDCKTLQTLLNMYPKGNVWYFDKGDYFSSLEQVELHDVQDRSSESGRHRVDVKKRMSEEIAEATLLRRKFESSRQIVFLPMWDAATKRWYAGCLVWSHSAVPVFTVHSEIAYLAAFTNSVTMEISRLDVIRADQAKADFISSISHEFRSPLHGILASAEFLRELTDDETRSELISTVQNCGRTLLETINHVFEFSKINSFEASKSTSGQGRPLPNELHSVTNMAILCEEVVDGMVVAKNFDDITASGDLPRGPRPLSQVVKALGKPVEVVMDFEEQDWRFLTQPGALRRIIMNIFGNAQKYTDNGFIQISLRAEDPIRARARGLKGMSAEKCAVSLTVKDSGRGISNEYLRHRLYTPFAQDDTFASGVGLGLSIVWSIVQQLGGVIAVRSQQGKGTEVEICLPMEKPERSHGSDIPESSIGNPQGADDTLESLKKVAVGRTVALQRPPNMRGDAANGQDIILNHVGNYMSDWYGFTVTAFADWGTIPNADVVIALEAHEPCTTSALSHLGNQQIPTLLLNGTLTSKGHKRYPAGTVVGHVTRPIGPYKLARHLLSILQPRTEMVIPGPAEPVPLVGNENDNQRPKERPQQLSVISDPQRPAANEFEGDLVQRFNSIKVGHTDATSSRNKANQEGKPNGGLRILAVDDNEINLQLLQRFLSKRKDDFIHSARDGFEAVEAVQKAAEPYDVVFMDISMPGMDGFEATRKIRRFETEGAADEKEHDEPQFSQGSRKDTRSYIVALTGLGASRDREEATKCGFDEYLTKPIPFRKVGELLKERVAKRRRDAPV</sequence>